<keyword evidence="5" id="KW-0732">Signal</keyword>
<organism evidence="7 8">
    <name type="scientific">Haloferula luteola</name>
    <dbReference type="NCBI Taxonomy" id="595692"/>
    <lineage>
        <taxon>Bacteria</taxon>
        <taxon>Pseudomonadati</taxon>
        <taxon>Verrucomicrobiota</taxon>
        <taxon>Verrucomicrobiia</taxon>
        <taxon>Verrucomicrobiales</taxon>
        <taxon>Verrucomicrobiaceae</taxon>
        <taxon>Haloferula</taxon>
    </lineage>
</organism>
<evidence type="ECO:0000313" key="8">
    <source>
        <dbReference type="Proteomes" id="UP000557717"/>
    </source>
</evidence>
<dbReference type="GO" id="GO:0009055">
    <property type="term" value="F:electron transfer activity"/>
    <property type="evidence" value="ECO:0007669"/>
    <property type="project" value="InterPro"/>
</dbReference>
<keyword evidence="3 4" id="KW-0408">Iron</keyword>
<dbReference type="InterPro" id="IPR011041">
    <property type="entry name" value="Quinoprot_gluc/sorb_DH_b-prop"/>
</dbReference>
<dbReference type="PANTHER" id="PTHR33546:SF1">
    <property type="entry name" value="LARGE, MULTIFUNCTIONAL SECRETED PROTEIN"/>
    <property type="match status" value="1"/>
</dbReference>
<keyword evidence="2 4" id="KW-0479">Metal-binding</keyword>
<feature type="domain" description="Cytochrome c" evidence="6">
    <location>
        <begin position="1251"/>
        <end position="1385"/>
    </location>
</feature>
<dbReference type="SUPFAM" id="SSF46626">
    <property type="entry name" value="Cytochrome c"/>
    <property type="match status" value="1"/>
</dbReference>
<evidence type="ECO:0000256" key="3">
    <source>
        <dbReference type="ARBA" id="ARBA00023004"/>
    </source>
</evidence>
<name>A0A840VHQ6_9BACT</name>
<dbReference type="Gene3D" id="2.120.10.30">
    <property type="entry name" value="TolB, C-terminal domain"/>
    <property type="match status" value="1"/>
</dbReference>
<dbReference type="InterPro" id="IPR055557">
    <property type="entry name" value="DUF7133"/>
</dbReference>
<proteinExistence type="predicted"/>
<accession>A0A840VHQ6</accession>
<dbReference type="Gene3D" id="3.40.50.880">
    <property type="match status" value="1"/>
</dbReference>
<dbReference type="PANTHER" id="PTHR33546">
    <property type="entry name" value="LARGE, MULTIFUNCTIONAL SECRETED PROTEIN-RELATED"/>
    <property type="match status" value="1"/>
</dbReference>
<dbReference type="Pfam" id="PF13472">
    <property type="entry name" value="Lipase_GDSL_2"/>
    <property type="match status" value="1"/>
</dbReference>
<evidence type="ECO:0000259" key="6">
    <source>
        <dbReference type="PROSITE" id="PS51007"/>
    </source>
</evidence>
<evidence type="ECO:0000256" key="2">
    <source>
        <dbReference type="ARBA" id="ARBA00022723"/>
    </source>
</evidence>
<sequence>MAGNVSHSLPSAIFAATLLSLPSFAAEPDSGPGWVRFPGGEGPGAGRHLVFLAGDEEYRSEESLPMLAKMLSVRQGFDCTVLFSVDAQGIIDPNRGDSLGHPESLDSAEAIVMQLRFRKWPDAVMAKFDAAMKRGVPIIGLRTSTHAFQLPESSAFSRYNRFGPEVLGEGWVSHWGHHGHQGTRAQTNTNMENHPLLRGVGEITGPTDVYEAHPAEDATILQRGQVMAGLTADSAPATGEKQRDDGVTQALNEPMMPITWTREMPLASGKTRRVLCTTMGAASDLLSPGLRRLITNGVFWGLGMEIPETLSTDPVGPYHPSDFGFDRFRKGMTAADHLLTASLPFDPQDGARIALVGGSLAARMDLFGEFESRIHARFPDKHLVIRNFARPADEVGIRIRQDHYTALGDPLEVFSPEWLLCFHGFNESIAGPKGVTDFKWAYHRYLDEMGDRYLHAGRRPQWILLSPTAFEPTGNPDLPDADAANDRLRLYVDAARQVAQERGLPFVDLFEPTLSLFSREADMPFTIQGVHLNQNGYQSLAQILCDALFGPGEPTLEPEAFHRLQRMVQEKAWIHRQDHRMLNGWYVYGGRNTYDKETFPREFEKIRAMVAERDRVVWALAAGQEATPDDSSTGELFVPPTNFGNVTYSEPKELKYLTPEASMATMTVPDGFEVQLVASEREFPELAKAFQINFDRHGRLWVLCSPSYPQWKPGDPFPSDRLLILDDVDENGRARRCTTFYDGLTTPMGFEFWNGGVLVSNGGSMLFLKDTDGDDHADIVEQVFDGWATDDSHHTVGAFEWSNDGLLHMGEGLAMHTAVETPWGPHRAISRSGVHILDPRSWSLRHYATPGYGNPWCYVFDQWGNGFVGDGTTPQQHWDSPLSVATGAHAGIAPLSDGQGMRPNVGNEFIISRHFPDEWQGRFVYACVNNMRGLTTFTLGDDGAGFHGARAPMDLLKGDDANFRPADPHIGPDGALYFADWHTALLGHMQYSQRDPNRDKTHARIYRLVCKDRPLLEPVTQAGKSLPELLEQLRQPEWRTRYRARRELRDRPRAEVLAAVESWTSSLEDTDPEGDRLRCEALWLQQSFHAVDESLLRKTLAASTGEARAAALRVIADAAASPVGSLDHGPQLLMEHVTDAAPRARLEAIRGLSFYPSLKTVNTVLHAADAGSDRWIDHTLRSTLIGMESIWRPLLGSESLAPNHPDGLRYLEALDNERRPGGRALPALKKLLAGTADRPREQAALVATGKGVAPRGEAVVSRMCSACHQMNGKGIDFGPSFDGVASRLTREDLVMSIIDPNEAMNPSFLVNNLELIDGTALSGFVPSETAETLDFRQADGTLRSIPLSEVRKRDILHQSSMPEGLGAAISPQEFLDVIEFLSGQK</sequence>
<comment type="caution">
    <text evidence="7">The sequence shown here is derived from an EMBL/GenBank/DDBJ whole genome shotgun (WGS) entry which is preliminary data.</text>
</comment>
<dbReference type="InterPro" id="IPR029062">
    <property type="entry name" value="Class_I_gatase-like"/>
</dbReference>
<feature type="chain" id="PRO_5032311271" evidence="5">
    <location>
        <begin position="26"/>
        <end position="1385"/>
    </location>
</feature>
<protein>
    <submittedName>
        <fullName evidence="7">Putative heme-binding domain-containing protein</fullName>
    </submittedName>
</protein>
<gene>
    <name evidence="7" type="ORF">HNR46_003627</name>
</gene>
<dbReference type="CDD" id="cd01834">
    <property type="entry name" value="SGNH_hydrolase_like_2"/>
    <property type="match status" value="1"/>
</dbReference>
<dbReference type="InterPro" id="IPR013830">
    <property type="entry name" value="SGNH_hydro"/>
</dbReference>
<evidence type="ECO:0000313" key="7">
    <source>
        <dbReference type="EMBL" id="MBB5353370.1"/>
    </source>
</evidence>
<dbReference type="EMBL" id="JACHFD010000025">
    <property type="protein sequence ID" value="MBB5353370.1"/>
    <property type="molecule type" value="Genomic_DNA"/>
</dbReference>
<keyword evidence="1 4" id="KW-0349">Heme</keyword>
<dbReference type="InterPro" id="IPR036909">
    <property type="entry name" value="Cyt_c-like_dom_sf"/>
</dbReference>
<dbReference type="Proteomes" id="UP000557717">
    <property type="component" value="Unassembled WGS sequence"/>
</dbReference>
<dbReference type="Pfam" id="PF23500">
    <property type="entry name" value="DUF7133"/>
    <property type="match status" value="2"/>
</dbReference>
<dbReference type="InterPro" id="IPR013427">
    <property type="entry name" value="Haem-bd_dom_put"/>
</dbReference>
<keyword evidence="8" id="KW-1185">Reference proteome</keyword>
<dbReference type="GO" id="GO:0016788">
    <property type="term" value="F:hydrolase activity, acting on ester bonds"/>
    <property type="evidence" value="ECO:0007669"/>
    <property type="project" value="UniProtKB-ARBA"/>
</dbReference>
<dbReference type="Gene3D" id="1.10.760.10">
    <property type="entry name" value="Cytochrome c-like domain"/>
    <property type="match status" value="1"/>
</dbReference>
<dbReference type="InterPro" id="IPR009056">
    <property type="entry name" value="Cyt_c-like_dom"/>
</dbReference>
<dbReference type="GO" id="GO:0046872">
    <property type="term" value="F:metal ion binding"/>
    <property type="evidence" value="ECO:0007669"/>
    <property type="project" value="UniProtKB-KW"/>
</dbReference>
<evidence type="ECO:0000256" key="1">
    <source>
        <dbReference type="ARBA" id="ARBA00022617"/>
    </source>
</evidence>
<dbReference type="PROSITE" id="PS51007">
    <property type="entry name" value="CYTC"/>
    <property type="match status" value="1"/>
</dbReference>
<dbReference type="RefSeq" id="WP_184021188.1">
    <property type="nucleotide sequence ID" value="NZ_JACHFD010000025.1"/>
</dbReference>
<evidence type="ECO:0000256" key="5">
    <source>
        <dbReference type="SAM" id="SignalP"/>
    </source>
</evidence>
<dbReference type="SUPFAM" id="SSF52317">
    <property type="entry name" value="Class I glutamine amidotransferase-like"/>
    <property type="match status" value="1"/>
</dbReference>
<dbReference type="Gene3D" id="1.25.10.10">
    <property type="entry name" value="Leucine-rich Repeat Variant"/>
    <property type="match status" value="1"/>
</dbReference>
<dbReference type="NCBIfam" id="TIGR02603">
    <property type="entry name" value="CxxCH_TIGR02603"/>
    <property type="match status" value="1"/>
</dbReference>
<dbReference type="InterPro" id="IPR011042">
    <property type="entry name" value="6-blade_b-propeller_TolB-like"/>
</dbReference>
<dbReference type="InterPro" id="IPR011989">
    <property type="entry name" value="ARM-like"/>
</dbReference>
<dbReference type="InterPro" id="IPR036514">
    <property type="entry name" value="SGNH_hydro_sf"/>
</dbReference>
<dbReference type="GO" id="GO:0020037">
    <property type="term" value="F:heme binding"/>
    <property type="evidence" value="ECO:0007669"/>
    <property type="project" value="InterPro"/>
</dbReference>
<dbReference type="SUPFAM" id="SSF52266">
    <property type="entry name" value="SGNH hydrolase"/>
    <property type="match status" value="1"/>
</dbReference>
<dbReference type="SUPFAM" id="SSF50952">
    <property type="entry name" value="Soluble quinoprotein glucose dehydrogenase"/>
    <property type="match status" value="1"/>
</dbReference>
<feature type="signal peptide" evidence="5">
    <location>
        <begin position="1"/>
        <end position="25"/>
    </location>
</feature>
<evidence type="ECO:0000256" key="4">
    <source>
        <dbReference type="PROSITE-ProRule" id="PRU00433"/>
    </source>
</evidence>
<dbReference type="Gene3D" id="3.40.50.1110">
    <property type="entry name" value="SGNH hydrolase"/>
    <property type="match status" value="1"/>
</dbReference>
<reference evidence="7 8" key="1">
    <citation type="submission" date="2020-08" db="EMBL/GenBank/DDBJ databases">
        <title>Genomic Encyclopedia of Type Strains, Phase IV (KMG-IV): sequencing the most valuable type-strain genomes for metagenomic binning, comparative biology and taxonomic classification.</title>
        <authorList>
            <person name="Goeker M."/>
        </authorList>
    </citation>
    <scope>NUCLEOTIDE SEQUENCE [LARGE SCALE GENOMIC DNA]</scope>
    <source>
        <strain evidence="7 8">YC6886</strain>
    </source>
</reference>